<feature type="compositionally biased region" description="Basic and acidic residues" evidence="5">
    <location>
        <begin position="454"/>
        <end position="478"/>
    </location>
</feature>
<dbReference type="Pfam" id="PF14215">
    <property type="entry name" value="bHLH-MYC_N"/>
    <property type="match status" value="1"/>
</dbReference>
<feature type="domain" description="BHLH" evidence="7">
    <location>
        <begin position="369"/>
        <end position="418"/>
    </location>
</feature>
<evidence type="ECO:0000256" key="4">
    <source>
        <dbReference type="ARBA" id="ARBA00023242"/>
    </source>
</evidence>
<dbReference type="SUPFAM" id="SSF47459">
    <property type="entry name" value="HLH, helix-loop-helix DNA-binding domain"/>
    <property type="match status" value="1"/>
</dbReference>
<dbReference type="GO" id="GO:0005634">
    <property type="term" value="C:nucleus"/>
    <property type="evidence" value="ECO:0007669"/>
    <property type="project" value="UniProtKB-SubCell"/>
</dbReference>
<dbReference type="EMBL" id="JAATIQ010000058">
    <property type="protein sequence ID" value="KAF4391599.1"/>
    <property type="molecule type" value="Genomic_DNA"/>
</dbReference>
<name>A0A7J6HAV2_CANSA</name>
<keyword evidence="3" id="KW-0804">Transcription</keyword>
<evidence type="ECO:0000259" key="7">
    <source>
        <dbReference type="PROSITE" id="PS50888"/>
    </source>
</evidence>
<feature type="compositionally biased region" description="Polar residues" evidence="5">
    <location>
        <begin position="588"/>
        <end position="603"/>
    </location>
</feature>
<keyword evidence="9" id="KW-1185">Reference proteome</keyword>
<dbReference type="InterPro" id="IPR025610">
    <property type="entry name" value="MYC/MYB_N"/>
</dbReference>
<keyword evidence="4" id="KW-0539">Nucleus</keyword>
<evidence type="ECO:0000256" key="2">
    <source>
        <dbReference type="ARBA" id="ARBA00023015"/>
    </source>
</evidence>
<dbReference type="Pfam" id="PF00010">
    <property type="entry name" value="HLH"/>
    <property type="match status" value="1"/>
</dbReference>
<dbReference type="InterPro" id="IPR011598">
    <property type="entry name" value="bHLH_dom"/>
</dbReference>
<dbReference type="GO" id="GO:0003700">
    <property type="term" value="F:DNA-binding transcription factor activity"/>
    <property type="evidence" value="ECO:0007669"/>
    <property type="project" value="TreeGrafter"/>
</dbReference>
<evidence type="ECO:0000256" key="6">
    <source>
        <dbReference type="SAM" id="SignalP"/>
    </source>
</evidence>
<reference evidence="8 9" key="1">
    <citation type="journal article" date="2020" name="bioRxiv">
        <title>Sequence and annotation of 42 cannabis genomes reveals extensive copy number variation in cannabinoid synthesis and pathogen resistance genes.</title>
        <authorList>
            <person name="Mckernan K.J."/>
            <person name="Helbert Y."/>
            <person name="Kane L.T."/>
            <person name="Ebling H."/>
            <person name="Zhang L."/>
            <person name="Liu B."/>
            <person name="Eaton Z."/>
            <person name="Mclaughlin S."/>
            <person name="Kingan S."/>
            <person name="Baybayan P."/>
            <person name="Concepcion G."/>
            <person name="Jordan M."/>
            <person name="Riva A."/>
            <person name="Barbazuk W."/>
            <person name="Harkins T."/>
        </authorList>
    </citation>
    <scope>NUCLEOTIDE SEQUENCE [LARGE SCALE GENOMIC DNA]</scope>
    <source>
        <strain evidence="9">cv. Jamaican Lion 4</strain>
        <tissue evidence="8">Leaf</tissue>
    </source>
</reference>
<dbReference type="GO" id="GO:0043565">
    <property type="term" value="F:sequence-specific DNA binding"/>
    <property type="evidence" value="ECO:0007669"/>
    <property type="project" value="TreeGrafter"/>
</dbReference>
<dbReference type="PANTHER" id="PTHR31945:SF11">
    <property type="entry name" value="TRANSCRIPTION FACTOR ABORTED MICROSPORES"/>
    <property type="match status" value="1"/>
</dbReference>
<feature type="region of interest" description="Disordered" evidence="5">
    <location>
        <begin position="324"/>
        <end position="375"/>
    </location>
</feature>
<feature type="signal peptide" evidence="6">
    <location>
        <begin position="1"/>
        <end position="18"/>
    </location>
</feature>
<evidence type="ECO:0000256" key="3">
    <source>
        <dbReference type="ARBA" id="ARBA00023163"/>
    </source>
</evidence>
<dbReference type="InterPro" id="IPR051358">
    <property type="entry name" value="TF_AMS/ICE1/BHLH6-like"/>
</dbReference>
<comment type="subcellular location">
    <subcellularLocation>
        <location evidence="1">Nucleus</location>
    </subcellularLocation>
</comment>
<dbReference type="SMART" id="SM00353">
    <property type="entry name" value="HLH"/>
    <property type="match status" value="1"/>
</dbReference>
<feature type="region of interest" description="Disordered" evidence="5">
    <location>
        <begin position="430"/>
        <end position="500"/>
    </location>
</feature>
<feature type="region of interest" description="Disordered" evidence="5">
    <location>
        <begin position="269"/>
        <end position="298"/>
    </location>
</feature>
<evidence type="ECO:0000313" key="8">
    <source>
        <dbReference type="EMBL" id="KAF4391599.1"/>
    </source>
</evidence>
<dbReference type="AlphaFoldDB" id="A0A7J6HAV2"/>
<dbReference type="Proteomes" id="UP000583929">
    <property type="component" value="Unassembled WGS sequence"/>
</dbReference>
<evidence type="ECO:0000256" key="5">
    <source>
        <dbReference type="SAM" id="MobiDB-lite"/>
    </source>
</evidence>
<organism evidence="8 9">
    <name type="scientific">Cannabis sativa</name>
    <name type="common">Hemp</name>
    <name type="synonym">Marijuana</name>
    <dbReference type="NCBI Taxonomy" id="3483"/>
    <lineage>
        <taxon>Eukaryota</taxon>
        <taxon>Viridiplantae</taxon>
        <taxon>Streptophyta</taxon>
        <taxon>Embryophyta</taxon>
        <taxon>Tracheophyta</taxon>
        <taxon>Spermatophyta</taxon>
        <taxon>Magnoliopsida</taxon>
        <taxon>eudicotyledons</taxon>
        <taxon>Gunneridae</taxon>
        <taxon>Pentapetalae</taxon>
        <taxon>rosids</taxon>
        <taxon>fabids</taxon>
        <taxon>Rosales</taxon>
        <taxon>Cannabaceae</taxon>
        <taxon>Cannabis</taxon>
    </lineage>
</organism>
<gene>
    <name evidence="8" type="ORF">G4B88_030750</name>
</gene>
<feature type="compositionally biased region" description="Polar residues" evidence="5">
    <location>
        <begin position="435"/>
        <end position="453"/>
    </location>
</feature>
<evidence type="ECO:0000256" key="1">
    <source>
        <dbReference type="ARBA" id="ARBA00004123"/>
    </source>
</evidence>
<dbReference type="Pfam" id="PF22754">
    <property type="entry name" value="bHLH-TF_ACT-like_plant"/>
    <property type="match status" value="1"/>
</dbReference>
<accession>A0A7J6HAV2</accession>
<dbReference type="InterPro" id="IPR054502">
    <property type="entry name" value="bHLH-TF_ACT-like_plant"/>
</dbReference>
<dbReference type="CDD" id="cd11443">
    <property type="entry name" value="bHLH_AtAMS_like"/>
    <property type="match status" value="1"/>
</dbReference>
<keyword evidence="2" id="KW-0805">Transcription regulation</keyword>
<protein>
    <recommendedName>
        <fullName evidence="7">BHLH domain-containing protein</fullName>
    </recommendedName>
</protein>
<feature type="compositionally biased region" description="Basic and acidic residues" evidence="5">
    <location>
        <begin position="285"/>
        <end position="298"/>
    </location>
</feature>
<dbReference type="PANTHER" id="PTHR31945">
    <property type="entry name" value="TRANSCRIPTION FACTOR SCREAM2-RELATED"/>
    <property type="match status" value="1"/>
</dbReference>
<sequence>MGTLSKVLSIFILRTTQGIAISLGTCNMDLIMQYLMERVRALVGSKGWDYCVLWKLSEDQRFIEWMRCCCAGTENTQNGGEEELIFPVSPVLPCRDTICQHPRVNSCELLAQLPTSMPSDSGIYAQTLVSNQPSWLNFSTVTCSHALEESIGTRVLIPLPVALVELFVNKQISEDQNVVDFITTQYNILMEQEALINTNNMDTSFCVNINVMNESQSRPFLGNETDKMDSNNNLPAPNSTAFENLNMSYDVSVDRTRLCNSPMSLQQFGYNSESRTRNDAAFPECSHDPSVHPDKHLDSSMDAMQPSMMNDTTNTHMQFMEQVTENKEQHGNEKDSNKQEEGRSNSVSDCSDQIDDEDNGKYRRKSGKSDQCKNLFAERRRRKKLNERLYTLRSLVPKISKLDRASILGDAIEYVKDLQSQAKELQDELEEQSDNDGLNSNINGKRNNVLSETLSRDDTNFRSRPEHEKVQNEFHLETSRSGSISKQNQDSDTTNDKAPQMEPQVEVAQIDGNEFFVKVFCEHKPGRFVRLMEALNSLALEVTNANVTTFRNLVSNVLKVEKKDSKIVVQADHLRDFLLELTRNPSRGLSEMSKVSDNSSSIDYQHHLHNQPSY</sequence>
<evidence type="ECO:0000313" key="9">
    <source>
        <dbReference type="Proteomes" id="UP000583929"/>
    </source>
</evidence>
<dbReference type="GO" id="GO:0046983">
    <property type="term" value="F:protein dimerization activity"/>
    <property type="evidence" value="ECO:0007669"/>
    <property type="project" value="InterPro"/>
</dbReference>
<feature type="compositionally biased region" description="Basic and acidic residues" evidence="5">
    <location>
        <begin position="324"/>
        <end position="343"/>
    </location>
</feature>
<feature type="chain" id="PRO_5029749238" description="BHLH domain-containing protein" evidence="6">
    <location>
        <begin position="19"/>
        <end position="614"/>
    </location>
</feature>
<keyword evidence="6" id="KW-0732">Signal</keyword>
<dbReference type="Gene3D" id="4.10.280.10">
    <property type="entry name" value="Helix-loop-helix DNA-binding domain"/>
    <property type="match status" value="1"/>
</dbReference>
<comment type="caution">
    <text evidence="8">The sequence shown here is derived from an EMBL/GenBank/DDBJ whole genome shotgun (WGS) entry which is preliminary data.</text>
</comment>
<dbReference type="InterPro" id="IPR036638">
    <property type="entry name" value="HLH_DNA-bd_sf"/>
</dbReference>
<proteinExistence type="predicted"/>
<feature type="region of interest" description="Disordered" evidence="5">
    <location>
        <begin position="588"/>
        <end position="614"/>
    </location>
</feature>
<dbReference type="PROSITE" id="PS50888">
    <property type="entry name" value="BHLH"/>
    <property type="match status" value="1"/>
</dbReference>
<feature type="compositionally biased region" description="Polar residues" evidence="5">
    <location>
        <begin position="479"/>
        <end position="492"/>
    </location>
</feature>